<organism evidence="1 2">
    <name type="scientific">Dysgonomonas capnocytophagoides</name>
    <dbReference type="NCBI Taxonomy" id="45254"/>
    <lineage>
        <taxon>Bacteria</taxon>
        <taxon>Pseudomonadati</taxon>
        <taxon>Bacteroidota</taxon>
        <taxon>Bacteroidia</taxon>
        <taxon>Bacteroidales</taxon>
        <taxon>Dysgonomonadaceae</taxon>
        <taxon>Dysgonomonas</taxon>
    </lineage>
</organism>
<dbReference type="Proteomes" id="UP000297861">
    <property type="component" value="Unassembled WGS sequence"/>
</dbReference>
<protein>
    <recommendedName>
        <fullName evidence="3">Lipoprotein</fullName>
    </recommendedName>
</protein>
<dbReference type="AlphaFoldDB" id="A0A4Y8KYK7"/>
<accession>A0A4Y8KYK7</accession>
<dbReference type="EMBL" id="SOML01000007">
    <property type="protein sequence ID" value="TFD95543.1"/>
    <property type="molecule type" value="Genomic_DNA"/>
</dbReference>
<evidence type="ECO:0000313" key="1">
    <source>
        <dbReference type="EMBL" id="TFD95543.1"/>
    </source>
</evidence>
<evidence type="ECO:0008006" key="3">
    <source>
        <dbReference type="Google" id="ProtNLM"/>
    </source>
</evidence>
<name>A0A4Y8KYK7_9BACT</name>
<reference evidence="1 2" key="1">
    <citation type="submission" date="2019-03" db="EMBL/GenBank/DDBJ databases">
        <title>San Antonio Military Medical Center submission to MRSN (WRAIR), pending publication.</title>
        <authorList>
            <person name="Blyth D.M."/>
            <person name="Mccarthy S.L."/>
            <person name="Schall S.E."/>
            <person name="Stam J.A."/>
            <person name="Ong A.C."/>
            <person name="Mcgann P.T."/>
        </authorList>
    </citation>
    <scope>NUCLEOTIDE SEQUENCE [LARGE SCALE GENOMIC DNA]</scope>
    <source>
        <strain evidence="1 2">MRSN571793</strain>
    </source>
</reference>
<dbReference type="RefSeq" id="WP_134436594.1">
    <property type="nucleotide sequence ID" value="NZ_SOML01000007.1"/>
</dbReference>
<gene>
    <name evidence="1" type="ORF">E2605_11900</name>
</gene>
<evidence type="ECO:0000313" key="2">
    <source>
        <dbReference type="Proteomes" id="UP000297861"/>
    </source>
</evidence>
<comment type="caution">
    <text evidence="1">The sequence shown here is derived from an EMBL/GenBank/DDBJ whole genome shotgun (WGS) entry which is preliminary data.</text>
</comment>
<sequence>MKKTAFLFIIFFLVLSCNNKQKYTYTEIRSDGESSKIIEAENDSIAYERAFSYYLISKFVAIQLNSRANNNLEGAKDFKLLRPDYFDISHGDFLSDKNKLNKEIAERVFNQFKEDRIPSGSVGGISYYIIASNSLHTRIMTINKLDKEQIQTISSTLIPSIVYFHTIDQPQKGEEYAMKTKYDLLFY</sequence>
<dbReference type="PROSITE" id="PS51257">
    <property type="entry name" value="PROKAR_LIPOPROTEIN"/>
    <property type="match status" value="1"/>
</dbReference>
<proteinExistence type="predicted"/>
<keyword evidence="2" id="KW-1185">Reference proteome</keyword>